<accession>A0A2P2P8P8</accession>
<dbReference type="EMBL" id="GGEC01070517">
    <property type="protein sequence ID" value="MBX51001.1"/>
    <property type="molecule type" value="Transcribed_RNA"/>
</dbReference>
<sequence>MPTTSRRFRTISPRTCR</sequence>
<dbReference type="AlphaFoldDB" id="A0A2P2P8P8"/>
<evidence type="ECO:0000313" key="1">
    <source>
        <dbReference type="EMBL" id="MBX51001.1"/>
    </source>
</evidence>
<proteinExistence type="predicted"/>
<protein>
    <submittedName>
        <fullName evidence="1">Uncharacterized protein</fullName>
    </submittedName>
</protein>
<name>A0A2P2P8P8_RHIMU</name>
<reference evidence="1" key="1">
    <citation type="submission" date="2018-02" db="EMBL/GenBank/DDBJ databases">
        <title>Rhizophora mucronata_Transcriptome.</title>
        <authorList>
            <person name="Meera S.P."/>
            <person name="Sreeshan A."/>
            <person name="Augustine A."/>
        </authorList>
    </citation>
    <scope>NUCLEOTIDE SEQUENCE</scope>
    <source>
        <tissue evidence="1">Leaf</tissue>
    </source>
</reference>
<organism evidence="1">
    <name type="scientific">Rhizophora mucronata</name>
    <name type="common">Asiatic mangrove</name>
    <dbReference type="NCBI Taxonomy" id="61149"/>
    <lineage>
        <taxon>Eukaryota</taxon>
        <taxon>Viridiplantae</taxon>
        <taxon>Streptophyta</taxon>
        <taxon>Embryophyta</taxon>
        <taxon>Tracheophyta</taxon>
        <taxon>Spermatophyta</taxon>
        <taxon>Magnoliopsida</taxon>
        <taxon>eudicotyledons</taxon>
        <taxon>Gunneridae</taxon>
        <taxon>Pentapetalae</taxon>
        <taxon>rosids</taxon>
        <taxon>fabids</taxon>
        <taxon>Malpighiales</taxon>
        <taxon>Rhizophoraceae</taxon>
        <taxon>Rhizophora</taxon>
    </lineage>
</organism>